<keyword evidence="2" id="KW-1185">Reference proteome</keyword>
<gene>
    <name evidence="1" type="ORF">C1280_22005</name>
</gene>
<protein>
    <submittedName>
        <fullName evidence="1">Uncharacterized protein</fullName>
    </submittedName>
</protein>
<dbReference type="OrthoDB" id="304326at2"/>
<organism evidence="1 2">
    <name type="scientific">Gemmata obscuriglobus</name>
    <dbReference type="NCBI Taxonomy" id="114"/>
    <lineage>
        <taxon>Bacteria</taxon>
        <taxon>Pseudomonadati</taxon>
        <taxon>Planctomycetota</taxon>
        <taxon>Planctomycetia</taxon>
        <taxon>Gemmatales</taxon>
        <taxon>Gemmataceae</taxon>
        <taxon>Gemmata</taxon>
    </lineage>
</organism>
<proteinExistence type="predicted"/>
<dbReference type="RefSeq" id="WP_010033953.1">
    <property type="nucleotide sequence ID" value="NZ_CP025958.1"/>
</dbReference>
<reference evidence="1 2" key="1">
    <citation type="submission" date="2018-01" db="EMBL/GenBank/DDBJ databases">
        <title>G. obscuriglobus.</title>
        <authorList>
            <person name="Franke J."/>
            <person name="Blomberg W."/>
            <person name="Selmecki A."/>
        </authorList>
    </citation>
    <scope>NUCLEOTIDE SEQUENCE [LARGE SCALE GENOMIC DNA]</scope>
    <source>
        <strain evidence="1 2">DSM 5831</strain>
    </source>
</reference>
<dbReference type="EMBL" id="CP025958">
    <property type="protein sequence ID" value="AWM39393.1"/>
    <property type="molecule type" value="Genomic_DNA"/>
</dbReference>
<dbReference type="Proteomes" id="UP000245802">
    <property type="component" value="Chromosome"/>
</dbReference>
<dbReference type="AlphaFoldDB" id="A0A2Z3H053"/>
<accession>A0A2Z3H053</accession>
<dbReference type="KEGG" id="gog:C1280_22005"/>
<sequence length="130" mass="13691">MLTSALSSLVRRLGLNSSLPQTSARKSPSNRFRPRLDQFEAREVPATFTWLGTVGTNALDAGNWAAAFESTPWDEEPYHPLPIAGDSVIFGGGLGAGAAPNCDGFIVSGGGTLKSVKIDYTNTGQTHSIP</sequence>
<evidence type="ECO:0000313" key="2">
    <source>
        <dbReference type="Proteomes" id="UP000245802"/>
    </source>
</evidence>
<name>A0A2Z3H053_9BACT</name>
<evidence type="ECO:0000313" key="1">
    <source>
        <dbReference type="EMBL" id="AWM39393.1"/>
    </source>
</evidence>